<dbReference type="Gene3D" id="1.10.3720.10">
    <property type="entry name" value="MetI-like"/>
    <property type="match status" value="2"/>
</dbReference>
<evidence type="ECO:0000256" key="5">
    <source>
        <dbReference type="ARBA" id="ARBA00022692"/>
    </source>
</evidence>
<evidence type="ECO:0000313" key="10">
    <source>
        <dbReference type="EMBL" id="OJD73688.1"/>
    </source>
</evidence>
<dbReference type="PANTHER" id="PTHR43357">
    <property type="entry name" value="INNER MEMBRANE ABC TRANSPORTER PERMEASE PROTEIN YDCV"/>
    <property type="match status" value="1"/>
</dbReference>
<evidence type="ECO:0000313" key="11">
    <source>
        <dbReference type="Proteomes" id="UP000182788"/>
    </source>
</evidence>
<evidence type="ECO:0000256" key="4">
    <source>
        <dbReference type="ARBA" id="ARBA00022519"/>
    </source>
</evidence>
<dbReference type="EMBL" id="MAOI01000123">
    <property type="protein sequence ID" value="OJD73688.1"/>
    <property type="molecule type" value="Genomic_DNA"/>
</dbReference>
<dbReference type="Proteomes" id="UP000182788">
    <property type="component" value="Unassembled WGS sequence"/>
</dbReference>
<keyword evidence="3" id="KW-1003">Cell membrane</keyword>
<sequence length="552" mass="62814">MEINMKKQHFLRMLKQNMNSWVAISLVGVAIVLLPNFFIVISLFQKVNENWQHIKDYMLRDYIWNTLQLALFTGICTIIVGVTLAWLVAAYDFPLKKLFRWMFVLPLAIPPYIAAYTYSGMLSYTGVVQRFFRNTLEWKVDTSYFNIMSIQGAVFIFTITLFPYVYIITKSYLENQSASLIENARLLGKNQWQVFYQVVLPISQVAIVGGVSLVILEVLNDYGVASYFGIQTFSTAIFQTWFGMYDVDSAVRLAAILMVGVITFLFIEKLLRNRKKFSATTSKTKSLTPIRLKGWKGLLALSYCVLIFSFSFAIPFIQMISWALLTYESVLQTQFIELIKNTLFVALLATTIIIVLSIMIANVCRVQKNSFSNVLTRFVSIGYSIPGAVLAIGVLTLFISVDKGLSTLYEWVGTDRKLVLSLSIVMVIFAYVIRYLAIGFNSIEAGFEKMGTKYYEASRMLGFGMTKTFIKVDLPLMKGTIISGFILTFVDIMKELPLTLILRPFNFDTLATKTYQFASDERIQEASTPALIIVLISMVSVYIFYRLEKKEA</sequence>
<evidence type="ECO:0000256" key="3">
    <source>
        <dbReference type="ARBA" id="ARBA00022475"/>
    </source>
</evidence>
<evidence type="ECO:0000256" key="7">
    <source>
        <dbReference type="ARBA" id="ARBA00023136"/>
    </source>
</evidence>
<accession>A0A1J9U4J3</accession>
<gene>
    <name evidence="10" type="ORF">BAU28_05990</name>
</gene>
<feature type="transmembrane region" description="Helical" evidence="8">
    <location>
        <begin position="144"/>
        <end position="167"/>
    </location>
</feature>
<organism evidence="10 11">
    <name type="scientific">Bacillus paramycoides</name>
    <dbReference type="NCBI Taxonomy" id="2026194"/>
    <lineage>
        <taxon>Bacteria</taxon>
        <taxon>Bacillati</taxon>
        <taxon>Bacillota</taxon>
        <taxon>Bacilli</taxon>
        <taxon>Bacillales</taxon>
        <taxon>Bacillaceae</taxon>
        <taxon>Bacillus</taxon>
        <taxon>Bacillus cereus group</taxon>
    </lineage>
</organism>
<keyword evidence="6 8" id="KW-1133">Transmembrane helix</keyword>
<comment type="subcellular location">
    <subcellularLocation>
        <location evidence="1">Cell inner membrane</location>
        <topology evidence="1">Multi-pass membrane protein</topology>
    </subcellularLocation>
    <subcellularLocation>
        <location evidence="8">Cell membrane</location>
        <topology evidence="8">Multi-pass membrane protein</topology>
    </subcellularLocation>
</comment>
<comment type="caution">
    <text evidence="10">The sequence shown here is derived from an EMBL/GenBank/DDBJ whole genome shotgun (WGS) entry which is preliminary data.</text>
</comment>
<feature type="transmembrane region" description="Helical" evidence="8">
    <location>
        <begin position="64"/>
        <end position="89"/>
    </location>
</feature>
<feature type="transmembrane region" description="Helical" evidence="8">
    <location>
        <begin position="469"/>
        <end position="490"/>
    </location>
</feature>
<keyword evidence="2 8" id="KW-0813">Transport</keyword>
<feature type="domain" description="ABC transmembrane type-1" evidence="9">
    <location>
        <begin position="63"/>
        <end position="266"/>
    </location>
</feature>
<dbReference type="PANTHER" id="PTHR43357:SF3">
    <property type="entry name" value="FE(3+)-TRANSPORT SYSTEM PERMEASE PROTEIN FBPB 2"/>
    <property type="match status" value="1"/>
</dbReference>
<dbReference type="InterPro" id="IPR035906">
    <property type="entry name" value="MetI-like_sf"/>
</dbReference>
<feature type="transmembrane region" description="Helical" evidence="8">
    <location>
        <begin position="526"/>
        <end position="545"/>
    </location>
</feature>
<feature type="domain" description="ABC transmembrane type-1" evidence="9">
    <location>
        <begin position="339"/>
        <end position="544"/>
    </location>
</feature>
<name>A0A1J9U4J3_9BACI</name>
<feature type="transmembrane region" description="Helical" evidence="8">
    <location>
        <begin position="194"/>
        <end position="216"/>
    </location>
</feature>
<dbReference type="AlphaFoldDB" id="A0A1J9U4J3"/>
<evidence type="ECO:0000259" key="9">
    <source>
        <dbReference type="PROSITE" id="PS50928"/>
    </source>
</evidence>
<feature type="transmembrane region" description="Helical" evidence="8">
    <location>
        <begin position="419"/>
        <end position="440"/>
    </location>
</feature>
<evidence type="ECO:0000256" key="1">
    <source>
        <dbReference type="ARBA" id="ARBA00004429"/>
    </source>
</evidence>
<dbReference type="InterPro" id="IPR000515">
    <property type="entry name" value="MetI-like"/>
</dbReference>
<feature type="transmembrane region" description="Helical" evidence="8">
    <location>
        <begin position="250"/>
        <end position="267"/>
    </location>
</feature>
<keyword evidence="4" id="KW-0997">Cell inner membrane</keyword>
<feature type="transmembrane region" description="Helical" evidence="8">
    <location>
        <begin position="298"/>
        <end position="323"/>
    </location>
</feature>
<feature type="transmembrane region" description="Helical" evidence="8">
    <location>
        <begin position="343"/>
        <end position="363"/>
    </location>
</feature>
<dbReference type="CDD" id="cd06261">
    <property type="entry name" value="TM_PBP2"/>
    <property type="match status" value="2"/>
</dbReference>
<evidence type="ECO:0000256" key="6">
    <source>
        <dbReference type="ARBA" id="ARBA00022989"/>
    </source>
</evidence>
<feature type="transmembrane region" description="Helical" evidence="8">
    <location>
        <begin position="101"/>
        <end position="124"/>
    </location>
</feature>
<feature type="transmembrane region" description="Helical" evidence="8">
    <location>
        <begin position="375"/>
        <end position="399"/>
    </location>
</feature>
<reference evidence="10 11" key="1">
    <citation type="submission" date="2016-06" db="EMBL/GenBank/DDBJ databases">
        <title>First insights into the genetic diversity and population structure of in the Bacillus cereus group bacteria from diverse marine environments.</title>
        <authorList>
            <person name="Liu Y."/>
            <person name="Lai Q."/>
            <person name="Shao Z."/>
        </authorList>
    </citation>
    <scope>NUCLEOTIDE SEQUENCE [LARGE SCALE GENOMIC DNA]</scope>
    <source>
        <strain evidence="10 11">NH24A2</strain>
    </source>
</reference>
<dbReference type="GO" id="GO:0005886">
    <property type="term" value="C:plasma membrane"/>
    <property type="evidence" value="ECO:0007669"/>
    <property type="project" value="UniProtKB-SubCell"/>
</dbReference>
<dbReference type="Pfam" id="PF00528">
    <property type="entry name" value="BPD_transp_1"/>
    <property type="match status" value="2"/>
</dbReference>
<keyword evidence="5 8" id="KW-0812">Transmembrane</keyword>
<proteinExistence type="inferred from homology"/>
<dbReference type="GO" id="GO:0055085">
    <property type="term" value="P:transmembrane transport"/>
    <property type="evidence" value="ECO:0007669"/>
    <property type="project" value="InterPro"/>
</dbReference>
<feature type="transmembrane region" description="Helical" evidence="8">
    <location>
        <begin position="21"/>
        <end position="44"/>
    </location>
</feature>
<comment type="similarity">
    <text evidence="8">Belongs to the binding-protein-dependent transport system permease family.</text>
</comment>
<evidence type="ECO:0000256" key="2">
    <source>
        <dbReference type="ARBA" id="ARBA00022448"/>
    </source>
</evidence>
<evidence type="ECO:0000256" key="8">
    <source>
        <dbReference type="RuleBase" id="RU363032"/>
    </source>
</evidence>
<dbReference type="PROSITE" id="PS50928">
    <property type="entry name" value="ABC_TM1"/>
    <property type="match status" value="2"/>
</dbReference>
<protein>
    <submittedName>
        <fullName evidence="10">Iron ABC transporter</fullName>
    </submittedName>
</protein>
<dbReference type="SUPFAM" id="SSF161098">
    <property type="entry name" value="MetI-like"/>
    <property type="match status" value="2"/>
</dbReference>
<keyword evidence="7 8" id="KW-0472">Membrane</keyword>